<comment type="catalytic activity">
    <reaction evidence="1">
        <text>ATP + protein L-histidine = ADP + protein N-phospho-L-histidine.</text>
        <dbReference type="EC" id="2.7.13.3"/>
    </reaction>
</comment>
<dbReference type="Proteomes" id="UP001449225">
    <property type="component" value="Unassembled WGS sequence"/>
</dbReference>
<dbReference type="InterPro" id="IPR003594">
    <property type="entry name" value="HATPase_dom"/>
</dbReference>
<organism evidence="6 7">
    <name type="scientific">Neptuniibacter pectenicola</name>
    <dbReference type="NCBI Taxonomy" id="1806669"/>
    <lineage>
        <taxon>Bacteria</taxon>
        <taxon>Pseudomonadati</taxon>
        <taxon>Pseudomonadota</taxon>
        <taxon>Gammaproteobacteria</taxon>
        <taxon>Oceanospirillales</taxon>
        <taxon>Oceanospirillaceae</taxon>
        <taxon>Neptuniibacter</taxon>
    </lineage>
</organism>
<dbReference type="InterPro" id="IPR036097">
    <property type="entry name" value="HisK_dim/P_sf"/>
</dbReference>
<accession>A0ABU9TRE7</accession>
<dbReference type="PANTHER" id="PTHR43547:SF2">
    <property type="entry name" value="HYBRID SIGNAL TRANSDUCTION HISTIDINE KINASE C"/>
    <property type="match status" value="1"/>
</dbReference>
<reference evidence="6 7" key="1">
    <citation type="submission" date="2024-03" db="EMBL/GenBank/DDBJ databases">
        <title>Community enrichment and isolation of bacterial strains for fucoidan degradation.</title>
        <authorList>
            <person name="Sichert A."/>
        </authorList>
    </citation>
    <scope>NUCLEOTIDE SEQUENCE [LARGE SCALE GENOMIC DNA]</scope>
    <source>
        <strain evidence="6 7">AS76</strain>
    </source>
</reference>
<dbReference type="PRINTS" id="PR00344">
    <property type="entry name" value="BCTRLSENSOR"/>
</dbReference>
<keyword evidence="6" id="KW-0418">Kinase</keyword>
<dbReference type="GO" id="GO:0016301">
    <property type="term" value="F:kinase activity"/>
    <property type="evidence" value="ECO:0007669"/>
    <property type="project" value="UniProtKB-KW"/>
</dbReference>
<dbReference type="InterPro" id="IPR036890">
    <property type="entry name" value="HATPase_C_sf"/>
</dbReference>
<dbReference type="SUPFAM" id="SSF47384">
    <property type="entry name" value="Homodimeric domain of signal transducing histidine kinase"/>
    <property type="match status" value="1"/>
</dbReference>
<dbReference type="CDD" id="cd00075">
    <property type="entry name" value="HATPase"/>
    <property type="match status" value="1"/>
</dbReference>
<feature type="domain" description="Histidine kinase" evidence="5">
    <location>
        <begin position="383"/>
        <end position="599"/>
    </location>
</feature>
<comment type="caution">
    <text evidence="6">The sequence shown here is derived from an EMBL/GenBank/DDBJ whole genome shotgun (WGS) entry which is preliminary data.</text>
</comment>
<feature type="compositionally biased region" description="Polar residues" evidence="4">
    <location>
        <begin position="173"/>
        <end position="191"/>
    </location>
</feature>
<evidence type="ECO:0000259" key="5">
    <source>
        <dbReference type="PROSITE" id="PS50109"/>
    </source>
</evidence>
<dbReference type="InterPro" id="IPR004358">
    <property type="entry name" value="Sig_transdc_His_kin-like_C"/>
</dbReference>
<dbReference type="PANTHER" id="PTHR43547">
    <property type="entry name" value="TWO-COMPONENT HISTIDINE KINASE"/>
    <property type="match status" value="1"/>
</dbReference>
<gene>
    <name evidence="6" type="ORF">WNY58_07845</name>
</gene>
<evidence type="ECO:0000313" key="7">
    <source>
        <dbReference type="Proteomes" id="UP001449225"/>
    </source>
</evidence>
<evidence type="ECO:0000256" key="2">
    <source>
        <dbReference type="ARBA" id="ARBA00012438"/>
    </source>
</evidence>
<dbReference type="Pfam" id="PF00512">
    <property type="entry name" value="HisKA"/>
    <property type="match status" value="1"/>
</dbReference>
<dbReference type="EMBL" id="JBBMRA010000005">
    <property type="protein sequence ID" value="MEM5536303.1"/>
    <property type="molecule type" value="Genomic_DNA"/>
</dbReference>
<dbReference type="SMART" id="SM00387">
    <property type="entry name" value="HATPase_c"/>
    <property type="match status" value="1"/>
</dbReference>
<sequence>MKKTALLLCGLILIPILILGWLSVRLEQNQQQLIQHQFQALVEVKLQSVDNLFQGHFQRLEAVLKAEASVLNSNTETSHSPLALRQLIKASPYIEQIFILSPTRERVYPRHDNATAQELQFLQQTKTLLDTPTLFAHTQESLTTTQTPTANSVAPQKNTTPLQIAQAPYSAQLKSAPQTQRLTRSAENTRSAETEMPPLSTSSLEVVAADSHVASPTPKAMPKAEPTDSGWIAWYNNTQLQHIYWQTTPDNRVIGFAISRARLLSDLINLLPDQSEIASNHSLSNAVITLKNSRGELSYEWGDATIAADTLTPIKSLNLSHPLGSWRLDYATSSLNKPEQNWLEKLLILVITLSGLSTLGWLIYREQTRESRLALQRVNFVNQVSHELKTPLTNVRMYTEMLESQLDDEQVKQKRYLSIINNESKRLTRLIDNVLSFSKLERDSLDLTLQMGTVQACINTTLDAFTPAFTQRGIKPVLTSQCDTSVLLDPHCVEQILNNLFSNTEKYAANSGTLQIECWQEHDYSFIRIHDNGPGIDEYSSRSIFDQFYRASNKLTDGVSGTGIGLSIARELARKHGGDLILESTPTGACFLLSLHTPISLSHTAVKGNL</sequence>
<dbReference type="SUPFAM" id="SSF55874">
    <property type="entry name" value="ATPase domain of HSP90 chaperone/DNA topoisomerase II/histidine kinase"/>
    <property type="match status" value="1"/>
</dbReference>
<evidence type="ECO:0000256" key="4">
    <source>
        <dbReference type="SAM" id="MobiDB-lite"/>
    </source>
</evidence>
<keyword evidence="3" id="KW-0597">Phosphoprotein</keyword>
<dbReference type="EC" id="2.7.13.3" evidence="2"/>
<proteinExistence type="predicted"/>
<keyword evidence="6" id="KW-0808">Transferase</keyword>
<protein>
    <recommendedName>
        <fullName evidence="2">histidine kinase</fullName>
        <ecNumber evidence="2">2.7.13.3</ecNumber>
    </recommendedName>
</protein>
<dbReference type="PROSITE" id="PS50109">
    <property type="entry name" value="HIS_KIN"/>
    <property type="match status" value="1"/>
</dbReference>
<name>A0ABU9TRE7_9GAMM</name>
<dbReference type="InterPro" id="IPR005467">
    <property type="entry name" value="His_kinase_dom"/>
</dbReference>
<dbReference type="InterPro" id="IPR003661">
    <property type="entry name" value="HisK_dim/P_dom"/>
</dbReference>
<feature type="region of interest" description="Disordered" evidence="4">
    <location>
        <begin position="173"/>
        <end position="202"/>
    </location>
</feature>
<dbReference type="Pfam" id="PF02518">
    <property type="entry name" value="HATPase_c"/>
    <property type="match status" value="1"/>
</dbReference>
<dbReference type="RefSeq" id="WP_342854232.1">
    <property type="nucleotide sequence ID" value="NZ_JBBMRA010000005.1"/>
</dbReference>
<dbReference type="Gene3D" id="1.10.287.130">
    <property type="match status" value="1"/>
</dbReference>
<dbReference type="SMART" id="SM00388">
    <property type="entry name" value="HisKA"/>
    <property type="match status" value="1"/>
</dbReference>
<dbReference type="CDD" id="cd00082">
    <property type="entry name" value="HisKA"/>
    <property type="match status" value="1"/>
</dbReference>
<evidence type="ECO:0000256" key="1">
    <source>
        <dbReference type="ARBA" id="ARBA00000085"/>
    </source>
</evidence>
<evidence type="ECO:0000313" key="6">
    <source>
        <dbReference type="EMBL" id="MEM5536303.1"/>
    </source>
</evidence>
<keyword evidence="7" id="KW-1185">Reference proteome</keyword>
<evidence type="ECO:0000256" key="3">
    <source>
        <dbReference type="ARBA" id="ARBA00022553"/>
    </source>
</evidence>
<dbReference type="Gene3D" id="3.30.565.10">
    <property type="entry name" value="Histidine kinase-like ATPase, C-terminal domain"/>
    <property type="match status" value="1"/>
</dbReference>